<name>A0AA92L5F7_9FIRM</name>
<sequence>MTLTRSLDKRGGFIAVFLWQLRRGLPAALLYWALMVGLTVWNYILGHGYGEDRYIMEAVITGFAFLAPFIYLGDCFSRRQADFIHALPVPRGQMYLAAVLNVFWQILLPIIPCRLFTGYAQRLAHLMYIEYNIRDFTLIAVALVGFAFMMAALTGTWHGYILASMAHLVCWRIITSGGYYTMFTTIPVANVKLHELSSFLMFFGSPFVITSQNLSPPFMIAIYIWLPIFGALCAAAGYHLYKRRQSEWAGNFGRCKILERVLRTEMTLAAGVGALSVMTATAVGFELGGLGIPLTLGSMVLAVFGAHLILELVWHRKLKALGRSSMSIIISGALLAVLLVLTGTGMGVETDIPETSEIELVDLQFLYPINNIDMNGPWYLEVPGASPENKSSYLRDGFTSPEMLEKVRKLHEKYLELERAAQYPYLPGRGAYRLQEYIYISYCINDNDGDALPEYESVSVLYRGPVNSKTEPILEEVRNLRREIISSDEFVNSLEPMCAIDAVSSLGWVEPKAGYYRVMDSEDKAEVKDPRPVEELPKDFRERLEEAMREDFKNGRFTTQDGMLDADYPIYQLGYSGEFTARGGFFLDPDSGEFVPAAGKRLTLAEYERGSHMQQHNALHVTKEMPATYGYLNEVYK</sequence>
<feature type="transmembrane region" description="Helical" evidence="1">
    <location>
        <begin position="136"/>
        <end position="154"/>
    </location>
</feature>
<accession>A0AA92L5F7</accession>
<feature type="transmembrane region" description="Helical" evidence="1">
    <location>
        <begin position="326"/>
        <end position="348"/>
    </location>
</feature>
<gene>
    <name evidence="2" type="ORF">I5Q82_17535</name>
</gene>
<keyword evidence="1" id="KW-0812">Transmembrane</keyword>
<keyword evidence="1" id="KW-0472">Membrane</keyword>
<feature type="transmembrane region" description="Helical" evidence="1">
    <location>
        <begin position="220"/>
        <end position="241"/>
    </location>
</feature>
<evidence type="ECO:0000313" key="2">
    <source>
        <dbReference type="EMBL" id="QQR29800.1"/>
    </source>
</evidence>
<reference evidence="2 3" key="1">
    <citation type="submission" date="2020-11" db="EMBL/GenBank/DDBJ databases">
        <title>Closed and high quality bacterial genomes of the OMM12 community.</title>
        <authorList>
            <person name="Marbouty M."/>
            <person name="Lamy-Besnier Q."/>
            <person name="Debarbieux L."/>
            <person name="Koszul R."/>
        </authorList>
    </citation>
    <scope>NUCLEOTIDE SEQUENCE [LARGE SCALE GENOMIC DNA]</scope>
    <source>
        <strain evidence="2 3">KB18</strain>
    </source>
</reference>
<protein>
    <submittedName>
        <fullName evidence="2">Uncharacterized protein</fullName>
    </submittedName>
</protein>
<organism evidence="2 3">
    <name type="scientific">Acutalibacter muris</name>
    <dbReference type="NCBI Taxonomy" id="1796620"/>
    <lineage>
        <taxon>Bacteria</taxon>
        <taxon>Bacillati</taxon>
        <taxon>Bacillota</taxon>
        <taxon>Clostridia</taxon>
        <taxon>Eubacteriales</taxon>
        <taxon>Acutalibacteraceae</taxon>
        <taxon>Acutalibacter</taxon>
    </lineage>
</organism>
<proteinExistence type="predicted"/>
<feature type="transmembrane region" description="Helical" evidence="1">
    <location>
        <begin position="54"/>
        <end position="73"/>
    </location>
</feature>
<dbReference type="Proteomes" id="UP000596035">
    <property type="component" value="Chromosome"/>
</dbReference>
<dbReference type="EMBL" id="CP065321">
    <property type="protein sequence ID" value="QQR29800.1"/>
    <property type="molecule type" value="Genomic_DNA"/>
</dbReference>
<evidence type="ECO:0000313" key="3">
    <source>
        <dbReference type="Proteomes" id="UP000596035"/>
    </source>
</evidence>
<dbReference type="AlphaFoldDB" id="A0AA92L5F7"/>
<feature type="transmembrane region" description="Helical" evidence="1">
    <location>
        <begin position="93"/>
        <end position="116"/>
    </location>
</feature>
<keyword evidence="1" id="KW-1133">Transmembrane helix</keyword>
<feature type="transmembrane region" description="Helical" evidence="1">
    <location>
        <begin position="160"/>
        <end position="181"/>
    </location>
</feature>
<dbReference type="RefSeq" id="WP_157130563.1">
    <property type="nucleotide sequence ID" value="NZ_CAQHGX010000014.1"/>
</dbReference>
<feature type="transmembrane region" description="Helical" evidence="1">
    <location>
        <begin position="291"/>
        <end position="314"/>
    </location>
</feature>
<feature type="transmembrane region" description="Helical" evidence="1">
    <location>
        <begin position="28"/>
        <end position="45"/>
    </location>
</feature>
<feature type="transmembrane region" description="Helical" evidence="1">
    <location>
        <begin position="262"/>
        <end position="285"/>
    </location>
</feature>
<evidence type="ECO:0000256" key="1">
    <source>
        <dbReference type="SAM" id="Phobius"/>
    </source>
</evidence>